<sequence>MRHRIVIDGRDRPVNVRPLRPRRCPHRGLDYFGPVRTFASGPGMPEHSQCPSISNNSD</sequence>
<dbReference type="Proteomes" id="UP000011885">
    <property type="component" value="Unassembled WGS sequence"/>
</dbReference>
<evidence type="ECO:0000313" key="2">
    <source>
        <dbReference type="Proteomes" id="UP000011885"/>
    </source>
</evidence>
<gene>
    <name evidence="1" type="ORF">RSSM_02343</name>
</gene>
<reference evidence="1 2" key="1">
    <citation type="journal article" date="2013" name="Mar. Genomics">
        <title>Expression of sulfatases in Rhodopirellula baltica and the diversity of sulfatases in the genus Rhodopirellula.</title>
        <authorList>
            <person name="Wegner C.E."/>
            <person name="Richter-Heitmann T."/>
            <person name="Klindworth A."/>
            <person name="Klockow C."/>
            <person name="Richter M."/>
            <person name="Achstetter T."/>
            <person name="Glockner F.O."/>
            <person name="Harder J."/>
        </authorList>
    </citation>
    <scope>NUCLEOTIDE SEQUENCE [LARGE SCALE GENOMIC DNA]</scope>
    <source>
        <strain evidence="1 2">SM41</strain>
    </source>
</reference>
<protein>
    <submittedName>
        <fullName evidence="1">Uncharacterized protein</fullName>
    </submittedName>
</protein>
<dbReference type="EMBL" id="ANOH01000162">
    <property type="protein sequence ID" value="EMI56218.1"/>
    <property type="molecule type" value="Genomic_DNA"/>
</dbReference>
<dbReference type="PATRIC" id="fig|1263870.3.peg.2493"/>
<keyword evidence="2" id="KW-1185">Reference proteome</keyword>
<evidence type="ECO:0000313" key="1">
    <source>
        <dbReference type="EMBL" id="EMI56218.1"/>
    </source>
</evidence>
<name>M5UJP6_9BACT</name>
<accession>M5UJP6</accession>
<dbReference type="AlphaFoldDB" id="M5UJP6"/>
<comment type="caution">
    <text evidence="1">The sequence shown here is derived from an EMBL/GenBank/DDBJ whole genome shotgun (WGS) entry which is preliminary data.</text>
</comment>
<organism evidence="1 2">
    <name type="scientific">Rhodopirellula sallentina SM41</name>
    <dbReference type="NCBI Taxonomy" id="1263870"/>
    <lineage>
        <taxon>Bacteria</taxon>
        <taxon>Pseudomonadati</taxon>
        <taxon>Planctomycetota</taxon>
        <taxon>Planctomycetia</taxon>
        <taxon>Pirellulales</taxon>
        <taxon>Pirellulaceae</taxon>
        <taxon>Rhodopirellula</taxon>
    </lineage>
</organism>
<proteinExistence type="predicted"/>